<dbReference type="EMBL" id="VCGU01000009">
    <property type="protein sequence ID" value="TRY70492.1"/>
    <property type="molecule type" value="Genomic_DNA"/>
</dbReference>
<evidence type="ECO:0000313" key="3">
    <source>
        <dbReference type="Proteomes" id="UP000318571"/>
    </source>
</evidence>
<evidence type="ECO:0000313" key="2">
    <source>
        <dbReference type="EMBL" id="TRY70492.1"/>
    </source>
</evidence>
<feature type="region of interest" description="Disordered" evidence="1">
    <location>
        <begin position="20"/>
        <end position="62"/>
    </location>
</feature>
<dbReference type="Proteomes" id="UP000318571">
    <property type="component" value="Chromosome 9"/>
</dbReference>
<evidence type="ECO:0000256" key="1">
    <source>
        <dbReference type="SAM" id="MobiDB-lite"/>
    </source>
</evidence>
<organism evidence="2 3">
    <name type="scientific">Tigriopus californicus</name>
    <name type="common">Marine copepod</name>
    <dbReference type="NCBI Taxonomy" id="6832"/>
    <lineage>
        <taxon>Eukaryota</taxon>
        <taxon>Metazoa</taxon>
        <taxon>Ecdysozoa</taxon>
        <taxon>Arthropoda</taxon>
        <taxon>Crustacea</taxon>
        <taxon>Multicrustacea</taxon>
        <taxon>Hexanauplia</taxon>
        <taxon>Copepoda</taxon>
        <taxon>Harpacticoida</taxon>
        <taxon>Harpacticidae</taxon>
        <taxon>Tigriopus</taxon>
    </lineage>
</organism>
<gene>
    <name evidence="2" type="ORF">TCAL_10102</name>
</gene>
<accession>A0A553NYK1</accession>
<name>A0A553NYK1_TIGCA</name>
<feature type="compositionally biased region" description="Basic and acidic residues" evidence="1">
    <location>
        <begin position="53"/>
        <end position="62"/>
    </location>
</feature>
<protein>
    <submittedName>
        <fullName evidence="2">Uncharacterized protein</fullName>
    </submittedName>
</protein>
<sequence>MGLSEWLAMQDRPATLALSENMESQASRDAATTNGRPTSVSSLLDESDDEVGDCLRRVHDMK</sequence>
<dbReference type="AlphaFoldDB" id="A0A553NYK1"/>
<proteinExistence type="predicted"/>
<feature type="compositionally biased region" description="Polar residues" evidence="1">
    <location>
        <begin position="21"/>
        <end position="38"/>
    </location>
</feature>
<keyword evidence="3" id="KW-1185">Reference proteome</keyword>
<reference evidence="2 3" key="1">
    <citation type="journal article" date="2018" name="Nat. Ecol. Evol.">
        <title>Genomic signatures of mitonuclear coevolution across populations of Tigriopus californicus.</title>
        <authorList>
            <person name="Barreto F.S."/>
            <person name="Watson E.T."/>
            <person name="Lima T.G."/>
            <person name="Willett C.S."/>
            <person name="Edmands S."/>
            <person name="Li W."/>
            <person name="Burton R.S."/>
        </authorList>
    </citation>
    <scope>NUCLEOTIDE SEQUENCE [LARGE SCALE GENOMIC DNA]</scope>
    <source>
        <strain evidence="2 3">San Diego</strain>
    </source>
</reference>
<comment type="caution">
    <text evidence="2">The sequence shown here is derived from an EMBL/GenBank/DDBJ whole genome shotgun (WGS) entry which is preliminary data.</text>
</comment>